<feature type="domain" description="Nematode cuticle collagen N-terminal" evidence="4">
    <location>
        <begin position="99"/>
        <end position="151"/>
    </location>
</feature>
<dbReference type="PANTHER" id="PTHR24637">
    <property type="entry name" value="COLLAGEN"/>
    <property type="match status" value="1"/>
</dbReference>
<evidence type="ECO:0000256" key="1">
    <source>
        <dbReference type="ARBA" id="ARBA00022737"/>
    </source>
</evidence>
<dbReference type="Pfam" id="PF01484">
    <property type="entry name" value="Col_cuticle_N"/>
    <property type="match status" value="1"/>
</dbReference>
<evidence type="ECO:0000259" key="4">
    <source>
        <dbReference type="SMART" id="SM01088"/>
    </source>
</evidence>
<keyword evidence="3" id="KW-1133">Transmembrane helix</keyword>
<dbReference type="GO" id="GO:0042302">
    <property type="term" value="F:structural constituent of cuticle"/>
    <property type="evidence" value="ECO:0007669"/>
    <property type="project" value="InterPro"/>
</dbReference>
<name>A0A183IXD3_9BILA</name>
<dbReference type="AlphaFoldDB" id="A0A183IXD3"/>
<evidence type="ECO:0000313" key="6">
    <source>
        <dbReference type="Proteomes" id="UP000270296"/>
    </source>
</evidence>
<evidence type="ECO:0000256" key="3">
    <source>
        <dbReference type="SAM" id="Phobius"/>
    </source>
</evidence>
<reference evidence="5 6" key="2">
    <citation type="submission" date="2018-11" db="EMBL/GenBank/DDBJ databases">
        <authorList>
            <consortium name="Pathogen Informatics"/>
        </authorList>
    </citation>
    <scope>NUCLEOTIDE SEQUENCE [LARGE SCALE GENOMIC DNA]</scope>
</reference>
<keyword evidence="1" id="KW-0677">Repeat</keyword>
<gene>
    <name evidence="5" type="ORF">SBAD_LOCUS8281</name>
</gene>
<dbReference type="Proteomes" id="UP000270296">
    <property type="component" value="Unassembled WGS sequence"/>
</dbReference>
<dbReference type="EMBL" id="UZAM01011441">
    <property type="protein sequence ID" value="VDP16262.1"/>
    <property type="molecule type" value="Genomic_DNA"/>
</dbReference>
<protein>
    <submittedName>
        <fullName evidence="7">Col_cuticle_N domain-containing protein</fullName>
    </submittedName>
</protein>
<dbReference type="OrthoDB" id="10037288at2759"/>
<keyword evidence="6" id="KW-1185">Reference proteome</keyword>
<evidence type="ECO:0000313" key="5">
    <source>
        <dbReference type="EMBL" id="VDP16262.1"/>
    </source>
</evidence>
<accession>A0A183IXD3</accession>
<feature type="transmembrane region" description="Helical" evidence="3">
    <location>
        <begin position="99"/>
        <end position="123"/>
    </location>
</feature>
<proteinExistence type="predicted"/>
<sequence>MWNKCFWPSFGTRRFLALDTTPIPWPFPPPSACKAFVFGSPPPWSSALLCSALIRSGPVRSGPVRYGQRRRSQYKTASTDFAPTRSSGDLLESHNMERVAAAATVFLSVGTVLGCLFFVPMLLRKMDDIQKDVQIDMDEFNVLSNDVWHEIQLVTRVVKTIPIRKTRQVGGAQCKCEVDNTCPAGPMGPAGEPGKDGDPGEDGPDGLDGLPGIYPPVPLDPTGKCRYCPPGPAGPYG</sequence>
<keyword evidence="3" id="KW-0812">Transmembrane</keyword>
<dbReference type="WBParaSite" id="SBAD_0000859001-mRNA-1">
    <property type="protein sequence ID" value="SBAD_0000859001-mRNA-1"/>
    <property type="gene ID" value="SBAD_0000859001"/>
</dbReference>
<reference evidence="7" key="1">
    <citation type="submission" date="2016-06" db="UniProtKB">
        <authorList>
            <consortium name="WormBaseParasite"/>
        </authorList>
    </citation>
    <scope>IDENTIFICATION</scope>
</reference>
<dbReference type="PANTHER" id="PTHR24637:SF421">
    <property type="entry name" value="CUTICLE COLLAGEN DPY-2"/>
    <property type="match status" value="1"/>
</dbReference>
<evidence type="ECO:0000313" key="7">
    <source>
        <dbReference type="WBParaSite" id="SBAD_0000859001-mRNA-1"/>
    </source>
</evidence>
<feature type="region of interest" description="Disordered" evidence="2">
    <location>
        <begin position="184"/>
        <end position="237"/>
    </location>
</feature>
<evidence type="ECO:0000256" key="2">
    <source>
        <dbReference type="SAM" id="MobiDB-lite"/>
    </source>
</evidence>
<dbReference type="InterPro" id="IPR002486">
    <property type="entry name" value="Col_cuticle_N"/>
</dbReference>
<organism evidence="7">
    <name type="scientific">Soboliphyme baturini</name>
    <dbReference type="NCBI Taxonomy" id="241478"/>
    <lineage>
        <taxon>Eukaryota</taxon>
        <taxon>Metazoa</taxon>
        <taxon>Ecdysozoa</taxon>
        <taxon>Nematoda</taxon>
        <taxon>Enoplea</taxon>
        <taxon>Dorylaimia</taxon>
        <taxon>Dioctophymatida</taxon>
        <taxon>Dioctophymatoidea</taxon>
        <taxon>Soboliphymatidae</taxon>
        <taxon>Soboliphyme</taxon>
    </lineage>
</organism>
<keyword evidence="3" id="KW-0472">Membrane</keyword>
<dbReference type="SMART" id="SM01088">
    <property type="entry name" value="Col_cuticle_N"/>
    <property type="match status" value="1"/>
</dbReference>